<dbReference type="OrthoDB" id="6364308at2759"/>
<accession>A0A6L2P8B7</accession>
<organism evidence="1 2">
    <name type="scientific">Coptotermes formosanus</name>
    <name type="common">Formosan subterranean termite</name>
    <dbReference type="NCBI Taxonomy" id="36987"/>
    <lineage>
        <taxon>Eukaryota</taxon>
        <taxon>Metazoa</taxon>
        <taxon>Ecdysozoa</taxon>
        <taxon>Arthropoda</taxon>
        <taxon>Hexapoda</taxon>
        <taxon>Insecta</taxon>
        <taxon>Pterygota</taxon>
        <taxon>Neoptera</taxon>
        <taxon>Polyneoptera</taxon>
        <taxon>Dictyoptera</taxon>
        <taxon>Blattodea</taxon>
        <taxon>Blattoidea</taxon>
        <taxon>Termitoidae</taxon>
        <taxon>Rhinotermitidae</taxon>
        <taxon>Coptotermes</taxon>
    </lineage>
</organism>
<comment type="caution">
    <text evidence="1">The sequence shown here is derived from an EMBL/GenBank/DDBJ whole genome shotgun (WGS) entry which is preliminary data.</text>
</comment>
<reference evidence="2" key="1">
    <citation type="submission" date="2020-01" db="EMBL/GenBank/DDBJ databases">
        <title>Draft genome sequence of the Termite Coptotermes fromosanus.</title>
        <authorList>
            <person name="Itakura S."/>
            <person name="Yosikawa Y."/>
            <person name="Umezawa K."/>
        </authorList>
    </citation>
    <scope>NUCLEOTIDE SEQUENCE [LARGE SCALE GENOMIC DNA]</scope>
</reference>
<keyword evidence="2" id="KW-1185">Reference proteome</keyword>
<evidence type="ECO:0000313" key="1">
    <source>
        <dbReference type="EMBL" id="GFG28491.1"/>
    </source>
</evidence>
<name>A0A6L2P8B7_COPFO</name>
<dbReference type="AlphaFoldDB" id="A0A6L2P8B7"/>
<dbReference type="InParanoid" id="A0A6L2P8B7"/>
<dbReference type="EMBL" id="BLKM01000070">
    <property type="protein sequence ID" value="GFG28491.1"/>
    <property type="molecule type" value="Genomic_DNA"/>
</dbReference>
<proteinExistence type="predicted"/>
<dbReference type="Proteomes" id="UP000502823">
    <property type="component" value="Unassembled WGS sequence"/>
</dbReference>
<evidence type="ECO:0000313" key="2">
    <source>
        <dbReference type="Proteomes" id="UP000502823"/>
    </source>
</evidence>
<protein>
    <submittedName>
        <fullName evidence="1">Uncharacterized protein</fullName>
    </submittedName>
</protein>
<sequence length="70" mass="8191">MRKSRKTSRFVFTDIRDLYELLLQKEALENRLQQQQLQGLALLRTFFGGKFCGRELSDASSFPSHDHMSI</sequence>
<gene>
    <name evidence="1" type="ORF">Cfor_07336</name>
</gene>